<accession>A0AB34IMA7</accession>
<organism evidence="1 2">
    <name type="scientific">Prymnesium parvum</name>
    <name type="common">Toxic golden alga</name>
    <dbReference type="NCBI Taxonomy" id="97485"/>
    <lineage>
        <taxon>Eukaryota</taxon>
        <taxon>Haptista</taxon>
        <taxon>Haptophyta</taxon>
        <taxon>Prymnesiophyceae</taxon>
        <taxon>Prymnesiales</taxon>
        <taxon>Prymnesiaceae</taxon>
        <taxon>Prymnesium</taxon>
    </lineage>
</organism>
<evidence type="ECO:0000313" key="2">
    <source>
        <dbReference type="Proteomes" id="UP001515480"/>
    </source>
</evidence>
<evidence type="ECO:0000313" key="1">
    <source>
        <dbReference type="EMBL" id="KAL1503085.1"/>
    </source>
</evidence>
<sequence>MVLKHSDAQPMAEHKVLMQALKRAPRSAPWCRTALSLSWICITACSFDMDDHALARALRGANLIESGLSAAA</sequence>
<keyword evidence="2" id="KW-1185">Reference proteome</keyword>
<proteinExistence type="predicted"/>
<dbReference type="EMBL" id="JBGBPQ010000022">
    <property type="protein sequence ID" value="KAL1503085.1"/>
    <property type="molecule type" value="Genomic_DNA"/>
</dbReference>
<name>A0AB34IMA7_PRYPA</name>
<dbReference type="Proteomes" id="UP001515480">
    <property type="component" value="Unassembled WGS sequence"/>
</dbReference>
<gene>
    <name evidence="1" type="ORF">AB1Y20_011149</name>
</gene>
<dbReference type="AlphaFoldDB" id="A0AB34IMA7"/>
<protein>
    <submittedName>
        <fullName evidence="1">Uncharacterized protein</fullName>
    </submittedName>
</protein>
<comment type="caution">
    <text evidence="1">The sequence shown here is derived from an EMBL/GenBank/DDBJ whole genome shotgun (WGS) entry which is preliminary data.</text>
</comment>
<reference evidence="1 2" key="1">
    <citation type="journal article" date="2024" name="Science">
        <title>Giant polyketide synthase enzymes in the biosynthesis of giant marine polyether toxins.</title>
        <authorList>
            <person name="Fallon T.R."/>
            <person name="Shende V.V."/>
            <person name="Wierzbicki I.H."/>
            <person name="Pendleton A.L."/>
            <person name="Watervoot N.F."/>
            <person name="Auber R.P."/>
            <person name="Gonzalez D.J."/>
            <person name="Wisecaver J.H."/>
            <person name="Moore B.S."/>
        </authorList>
    </citation>
    <scope>NUCLEOTIDE SEQUENCE [LARGE SCALE GENOMIC DNA]</scope>
    <source>
        <strain evidence="1 2">12B1</strain>
    </source>
</reference>